<dbReference type="PANTHER" id="PTHR11819">
    <property type="entry name" value="SOLUTE CARRIER FAMILY 5"/>
    <property type="match status" value="1"/>
</dbReference>
<evidence type="ECO:0000256" key="4">
    <source>
        <dbReference type="ARBA" id="ARBA00022989"/>
    </source>
</evidence>
<feature type="transmembrane region" description="Helical" evidence="7">
    <location>
        <begin position="46"/>
        <end position="64"/>
    </location>
</feature>
<proteinExistence type="inferred from homology"/>
<feature type="transmembrane region" description="Helical" evidence="7">
    <location>
        <begin position="141"/>
        <end position="161"/>
    </location>
</feature>
<dbReference type="InterPro" id="IPR038377">
    <property type="entry name" value="Na/Glc_symporter_sf"/>
</dbReference>
<evidence type="ECO:0000256" key="6">
    <source>
        <dbReference type="RuleBase" id="RU362091"/>
    </source>
</evidence>
<dbReference type="Gene3D" id="1.20.1730.10">
    <property type="entry name" value="Sodium/glucose cotransporter"/>
    <property type="match status" value="1"/>
</dbReference>
<dbReference type="GO" id="GO:0005886">
    <property type="term" value="C:plasma membrane"/>
    <property type="evidence" value="ECO:0007669"/>
    <property type="project" value="TreeGrafter"/>
</dbReference>
<evidence type="ECO:0000256" key="1">
    <source>
        <dbReference type="ARBA" id="ARBA00004141"/>
    </source>
</evidence>
<evidence type="ECO:0000256" key="7">
    <source>
        <dbReference type="SAM" id="Phobius"/>
    </source>
</evidence>
<sequence length="306" mass="33506">LEICYGATFLKMVWDIDIYQTSLVVLTIAGVYTITGGLIAVAYVEALQAGIMIFGSVLLMGYAFSDVGGYQGLLKSYFHAIPKMISKGNWTAKTACYIPHIPWPALVFGATSLSLFYGCADQVSVQRFLAGKNMSHMKGGCLLYGYLMLLPMFLIVMPGMISRTLFPDEVACVVPSECQKYCGAETTCSLLAYPMLVTAVLPTGLQGLMVSTICAALMSSLTSAFNSASALFTMNIYLWMRPLATEMELMTHLWELHSNVCLLLYRTQGLSSDHLKCETSTATPSFPQEGELLDVVCNIETSRQRD</sequence>
<dbReference type="AlphaFoldDB" id="A0A8C0WKU0"/>
<dbReference type="PROSITE" id="PS50283">
    <property type="entry name" value="NA_SOLUT_SYMP_3"/>
    <property type="match status" value="1"/>
</dbReference>
<dbReference type="Pfam" id="PF00474">
    <property type="entry name" value="SSF"/>
    <property type="match status" value="1"/>
</dbReference>
<comment type="subcellular location">
    <subcellularLocation>
        <location evidence="1">Membrane</location>
        <topology evidence="1">Multi-pass membrane protein</topology>
    </subcellularLocation>
</comment>
<accession>A0A8C0WKU0</accession>
<feature type="transmembrane region" description="Helical" evidence="7">
    <location>
        <begin position="101"/>
        <end position="120"/>
    </location>
</feature>
<comment type="similarity">
    <text evidence="2 6">Belongs to the sodium:solute symporter (SSF) (TC 2.A.21) family.</text>
</comment>
<dbReference type="Ensembl" id="ENSCCNT00000012716.1">
    <property type="protein sequence ID" value="ENSCCNP00000009653.1"/>
    <property type="gene ID" value="ENSCCNG00000010185.1"/>
</dbReference>
<organism evidence="8">
    <name type="scientific">Castor canadensis</name>
    <name type="common">American beaver</name>
    <dbReference type="NCBI Taxonomy" id="51338"/>
    <lineage>
        <taxon>Eukaryota</taxon>
        <taxon>Metazoa</taxon>
        <taxon>Chordata</taxon>
        <taxon>Craniata</taxon>
        <taxon>Vertebrata</taxon>
        <taxon>Euteleostomi</taxon>
        <taxon>Mammalia</taxon>
        <taxon>Eutheria</taxon>
        <taxon>Euarchontoglires</taxon>
        <taxon>Glires</taxon>
        <taxon>Rodentia</taxon>
        <taxon>Castorimorpha</taxon>
        <taxon>Castoridae</taxon>
        <taxon>Castor</taxon>
    </lineage>
</organism>
<dbReference type="GO" id="GO:0005412">
    <property type="term" value="F:D-glucose:sodium symporter activity"/>
    <property type="evidence" value="ECO:0007669"/>
    <property type="project" value="TreeGrafter"/>
</dbReference>
<dbReference type="InterPro" id="IPR001734">
    <property type="entry name" value="Na/solute_symporter"/>
</dbReference>
<protein>
    <submittedName>
        <fullName evidence="8">Uncharacterized protein</fullName>
    </submittedName>
</protein>
<name>A0A8C0WKU0_CASCN</name>
<evidence type="ECO:0000256" key="3">
    <source>
        <dbReference type="ARBA" id="ARBA00022692"/>
    </source>
</evidence>
<evidence type="ECO:0000256" key="2">
    <source>
        <dbReference type="ARBA" id="ARBA00006434"/>
    </source>
</evidence>
<keyword evidence="3 7" id="KW-0812">Transmembrane</keyword>
<keyword evidence="4 7" id="KW-1133">Transmembrane helix</keyword>
<feature type="transmembrane region" description="Helical" evidence="7">
    <location>
        <begin position="18"/>
        <end position="39"/>
    </location>
</feature>
<dbReference type="PANTHER" id="PTHR11819:SF110">
    <property type="entry name" value="GENE 5134-RELATED"/>
    <property type="match status" value="1"/>
</dbReference>
<evidence type="ECO:0000313" key="8">
    <source>
        <dbReference type="Ensembl" id="ENSCCNP00000009653.1"/>
    </source>
</evidence>
<evidence type="ECO:0000256" key="5">
    <source>
        <dbReference type="ARBA" id="ARBA00023136"/>
    </source>
</evidence>
<dbReference type="NCBIfam" id="TIGR00813">
    <property type="entry name" value="sss"/>
    <property type="match status" value="1"/>
</dbReference>
<feature type="transmembrane region" description="Helical" evidence="7">
    <location>
        <begin position="208"/>
        <end position="240"/>
    </location>
</feature>
<keyword evidence="5 7" id="KW-0472">Membrane</keyword>
<reference evidence="8" key="1">
    <citation type="submission" date="2023-09" db="UniProtKB">
        <authorList>
            <consortium name="Ensembl"/>
        </authorList>
    </citation>
    <scope>IDENTIFICATION</scope>
</reference>